<feature type="region of interest" description="Disordered" evidence="2">
    <location>
        <begin position="123"/>
        <end position="142"/>
    </location>
</feature>
<dbReference type="AlphaFoldDB" id="A0A840PBP5"/>
<dbReference type="Pfam" id="PF01161">
    <property type="entry name" value="PBP"/>
    <property type="match status" value="1"/>
</dbReference>
<comment type="caution">
    <text evidence="3">The sequence shown here is derived from an EMBL/GenBank/DDBJ whole genome shotgun (WGS) entry which is preliminary data.</text>
</comment>
<keyword evidence="4" id="KW-1185">Reference proteome</keyword>
<dbReference type="InterPro" id="IPR005247">
    <property type="entry name" value="YbhB_YbcL/LppC-like"/>
</dbReference>
<evidence type="ECO:0000256" key="2">
    <source>
        <dbReference type="SAM" id="MobiDB-lite"/>
    </source>
</evidence>
<dbReference type="EMBL" id="JACHGN010000010">
    <property type="protein sequence ID" value="MBB5135343.1"/>
    <property type="molecule type" value="Genomic_DNA"/>
</dbReference>
<dbReference type="RefSeq" id="WP_185052270.1">
    <property type="nucleotide sequence ID" value="NZ_BAABIX010000038.1"/>
</dbReference>
<evidence type="ECO:0008006" key="5">
    <source>
        <dbReference type="Google" id="ProtNLM"/>
    </source>
</evidence>
<sequence>MGQPKTSALATRAAACAAVAGSLVLASGCGLLGALSPSGQVLDSISVSSPRLSEDAPLPAGYSCKGTLGNPPLRWSGVPSPETKSVAIVVDDDNATEGAQVHWVLYNIDYRTTEIGENVVKDGLPEGSVQGPTSSGKVGYSPPCRPSDNYRFTVYALNAKINLPKDATLSETLKRIADRTIARGRLTTVHIE</sequence>
<name>A0A840PBP5_9ACTN</name>
<organism evidence="3 4">
    <name type="scientific">Thermocatellispora tengchongensis</name>
    <dbReference type="NCBI Taxonomy" id="1073253"/>
    <lineage>
        <taxon>Bacteria</taxon>
        <taxon>Bacillati</taxon>
        <taxon>Actinomycetota</taxon>
        <taxon>Actinomycetes</taxon>
        <taxon>Streptosporangiales</taxon>
        <taxon>Streptosporangiaceae</taxon>
        <taxon>Thermocatellispora</taxon>
    </lineage>
</organism>
<gene>
    <name evidence="3" type="ORF">HNP84_005079</name>
</gene>
<dbReference type="PANTHER" id="PTHR30289">
    <property type="entry name" value="UNCHARACTERIZED PROTEIN YBCL-RELATED"/>
    <property type="match status" value="1"/>
</dbReference>
<reference evidence="3 4" key="1">
    <citation type="submission" date="2020-08" db="EMBL/GenBank/DDBJ databases">
        <title>Genomic Encyclopedia of Type Strains, Phase IV (KMG-IV): sequencing the most valuable type-strain genomes for metagenomic binning, comparative biology and taxonomic classification.</title>
        <authorList>
            <person name="Goeker M."/>
        </authorList>
    </citation>
    <scope>NUCLEOTIDE SEQUENCE [LARGE SCALE GENOMIC DNA]</scope>
    <source>
        <strain evidence="3 4">DSM 45615</strain>
    </source>
</reference>
<dbReference type="SUPFAM" id="SSF49777">
    <property type="entry name" value="PEBP-like"/>
    <property type="match status" value="1"/>
</dbReference>
<evidence type="ECO:0000313" key="4">
    <source>
        <dbReference type="Proteomes" id="UP000578449"/>
    </source>
</evidence>
<proteinExistence type="inferred from homology"/>
<dbReference type="Proteomes" id="UP000578449">
    <property type="component" value="Unassembled WGS sequence"/>
</dbReference>
<dbReference type="PROSITE" id="PS51257">
    <property type="entry name" value="PROKAR_LIPOPROTEIN"/>
    <property type="match status" value="1"/>
</dbReference>
<evidence type="ECO:0000313" key="3">
    <source>
        <dbReference type="EMBL" id="MBB5135343.1"/>
    </source>
</evidence>
<protein>
    <recommendedName>
        <fullName evidence="5">YbhB/YbcL family Raf kinase inhibitor-like protein</fullName>
    </recommendedName>
</protein>
<accession>A0A840PBP5</accession>
<comment type="similarity">
    <text evidence="1">Belongs to the UPF0098 family.</text>
</comment>
<dbReference type="InterPro" id="IPR036610">
    <property type="entry name" value="PEBP-like_sf"/>
</dbReference>
<evidence type="ECO:0000256" key="1">
    <source>
        <dbReference type="ARBA" id="ARBA00007120"/>
    </source>
</evidence>
<dbReference type="PANTHER" id="PTHR30289:SF1">
    <property type="entry name" value="PEBP (PHOSPHATIDYLETHANOLAMINE-BINDING PROTEIN) FAMILY PROTEIN"/>
    <property type="match status" value="1"/>
</dbReference>
<dbReference type="Gene3D" id="3.90.280.10">
    <property type="entry name" value="PEBP-like"/>
    <property type="match status" value="1"/>
</dbReference>
<dbReference type="NCBIfam" id="TIGR00481">
    <property type="entry name" value="YbhB/YbcL family Raf kinase inhibitor-like protein"/>
    <property type="match status" value="1"/>
</dbReference>
<dbReference type="InterPro" id="IPR008914">
    <property type="entry name" value="PEBP"/>
</dbReference>
<dbReference type="CDD" id="cd00865">
    <property type="entry name" value="PEBP_bact_arch"/>
    <property type="match status" value="1"/>
</dbReference>